<dbReference type="InterPro" id="IPR021505">
    <property type="entry name" value="Phage_B3_Orf6"/>
</dbReference>
<gene>
    <name evidence="1" type="ORF">ACFPK2_04800</name>
</gene>
<dbReference type="Pfam" id="PF11363">
    <property type="entry name" value="DUF3164"/>
    <property type="match status" value="1"/>
</dbReference>
<proteinExistence type="predicted"/>
<protein>
    <submittedName>
        <fullName evidence="1">DUF3164 family protein</fullName>
    </submittedName>
</protein>
<keyword evidence="2" id="KW-1185">Reference proteome</keyword>
<evidence type="ECO:0000313" key="1">
    <source>
        <dbReference type="EMBL" id="MFC5292307.1"/>
    </source>
</evidence>
<accession>A0ABW0EYS2</accession>
<sequence>MQPETAVQRTIAGKALLTALAKLEGAPQPVLPWDKLDQEERERWCAAGEDLLTEIGLTALAEDVMGEQKAMKAGIVEVGAEKFMRDAKGNLIALGLIKPQRLLEDEMVRKVMHFARELSDQVRRFKGHTFADLAAFQSLLEQQYGAKAGGAKGNVTFTTFDDTMKVEMKIADQIAFGPELQAAKKLVDECLKEWGADSHEALRALVTNVFSVEKEGQINRGELFSLLAMEIADERWQRAMEAIRDSIRVIGTKAYLRFRIRDEDGAWSTVTIDLAAA</sequence>
<evidence type="ECO:0000313" key="2">
    <source>
        <dbReference type="Proteomes" id="UP001595976"/>
    </source>
</evidence>
<dbReference type="Proteomes" id="UP001595976">
    <property type="component" value="Unassembled WGS sequence"/>
</dbReference>
<name>A0ABW0EYS2_9HYPH</name>
<reference evidence="2" key="1">
    <citation type="journal article" date="2019" name="Int. J. Syst. Evol. Microbiol.">
        <title>The Global Catalogue of Microorganisms (GCM) 10K type strain sequencing project: providing services to taxonomists for standard genome sequencing and annotation.</title>
        <authorList>
            <consortium name="The Broad Institute Genomics Platform"/>
            <consortium name="The Broad Institute Genome Sequencing Center for Infectious Disease"/>
            <person name="Wu L."/>
            <person name="Ma J."/>
        </authorList>
    </citation>
    <scope>NUCLEOTIDE SEQUENCE [LARGE SCALE GENOMIC DNA]</scope>
    <source>
        <strain evidence="2">CGMCC 1.15643</strain>
    </source>
</reference>
<organism evidence="1 2">
    <name type="scientific">Bosea minatitlanensis</name>
    <dbReference type="NCBI Taxonomy" id="128782"/>
    <lineage>
        <taxon>Bacteria</taxon>
        <taxon>Pseudomonadati</taxon>
        <taxon>Pseudomonadota</taxon>
        <taxon>Alphaproteobacteria</taxon>
        <taxon>Hyphomicrobiales</taxon>
        <taxon>Boseaceae</taxon>
        <taxon>Bosea</taxon>
    </lineage>
</organism>
<dbReference type="RefSeq" id="WP_260347631.1">
    <property type="nucleotide sequence ID" value="NZ_JAOAOS010000001.1"/>
</dbReference>
<comment type="caution">
    <text evidence="1">The sequence shown here is derived from an EMBL/GenBank/DDBJ whole genome shotgun (WGS) entry which is preliminary data.</text>
</comment>
<dbReference type="EMBL" id="JBHSLI010000001">
    <property type="protein sequence ID" value="MFC5292307.1"/>
    <property type="molecule type" value="Genomic_DNA"/>
</dbReference>